<keyword evidence="6 11" id="KW-0798">TonB box</keyword>
<name>A0A1T5MLL8_9BACT</name>
<keyword evidence="8" id="KW-0675">Receptor</keyword>
<keyword evidence="9 10" id="KW-0998">Cell outer membrane</keyword>
<keyword evidence="3 10" id="KW-1134">Transmembrane beta strand</keyword>
<dbReference type="InterPro" id="IPR012910">
    <property type="entry name" value="Plug_dom"/>
</dbReference>
<dbReference type="SUPFAM" id="SSF56935">
    <property type="entry name" value="Porins"/>
    <property type="match status" value="1"/>
</dbReference>
<dbReference type="Gene3D" id="2.40.170.20">
    <property type="entry name" value="TonB-dependent receptor, beta-barrel domain"/>
    <property type="match status" value="1"/>
</dbReference>
<feature type="domain" description="TonB-dependent receptor-like beta-barrel" evidence="13">
    <location>
        <begin position="406"/>
        <end position="782"/>
    </location>
</feature>
<dbReference type="Pfam" id="PF00593">
    <property type="entry name" value="TonB_dep_Rec_b-barrel"/>
    <property type="match status" value="1"/>
</dbReference>
<dbReference type="InterPro" id="IPR023997">
    <property type="entry name" value="TonB-dep_OMP_SusC/RagA_CS"/>
</dbReference>
<feature type="chain" id="PRO_5010589993" evidence="12">
    <location>
        <begin position="21"/>
        <end position="1043"/>
    </location>
</feature>
<keyword evidence="16" id="KW-1185">Reference proteome</keyword>
<dbReference type="RefSeq" id="WP_079690173.1">
    <property type="nucleotide sequence ID" value="NZ_FUZU01000005.1"/>
</dbReference>
<evidence type="ECO:0000259" key="13">
    <source>
        <dbReference type="Pfam" id="PF00593"/>
    </source>
</evidence>
<evidence type="ECO:0000256" key="1">
    <source>
        <dbReference type="ARBA" id="ARBA00004571"/>
    </source>
</evidence>
<evidence type="ECO:0000256" key="7">
    <source>
        <dbReference type="ARBA" id="ARBA00023136"/>
    </source>
</evidence>
<accession>A0A1T5MLL8</accession>
<dbReference type="NCBIfam" id="TIGR04057">
    <property type="entry name" value="SusC_RagA_signa"/>
    <property type="match status" value="1"/>
</dbReference>
<dbReference type="SUPFAM" id="SSF49464">
    <property type="entry name" value="Carboxypeptidase regulatory domain-like"/>
    <property type="match status" value="1"/>
</dbReference>
<dbReference type="InterPro" id="IPR039426">
    <property type="entry name" value="TonB-dep_rcpt-like"/>
</dbReference>
<proteinExistence type="inferred from homology"/>
<evidence type="ECO:0000256" key="11">
    <source>
        <dbReference type="RuleBase" id="RU003357"/>
    </source>
</evidence>
<evidence type="ECO:0000256" key="4">
    <source>
        <dbReference type="ARBA" id="ARBA00022692"/>
    </source>
</evidence>
<evidence type="ECO:0000256" key="12">
    <source>
        <dbReference type="SAM" id="SignalP"/>
    </source>
</evidence>
<keyword evidence="2 10" id="KW-0813">Transport</keyword>
<dbReference type="InterPro" id="IPR000531">
    <property type="entry name" value="Beta-barrel_TonB"/>
</dbReference>
<evidence type="ECO:0000256" key="10">
    <source>
        <dbReference type="PROSITE-ProRule" id="PRU01360"/>
    </source>
</evidence>
<evidence type="ECO:0000256" key="6">
    <source>
        <dbReference type="ARBA" id="ARBA00023077"/>
    </source>
</evidence>
<gene>
    <name evidence="15" type="ORF">SAMN05660236_5679</name>
</gene>
<evidence type="ECO:0000313" key="16">
    <source>
        <dbReference type="Proteomes" id="UP000190961"/>
    </source>
</evidence>
<dbReference type="Pfam" id="PF13715">
    <property type="entry name" value="CarbopepD_reg_2"/>
    <property type="match status" value="1"/>
</dbReference>
<sequence length="1043" mass="113934">MKKTLLFLLISLWISFEIRAQDRTISGKVTSAEDGSSLPGVNVVVKGTTIGTVTDANGAYSLAAPETGTLIFTFIGLKSKEVEIGGNTSVDAQLEQDLTQLSEVVVTALGIEKSAKSIGYSVTKVKNEELTQSKAINVATALSGKVAGLQINTINNGINPTTRITLRGNRSLTGNNQALVVIDGTQSTSDAINYLNPDDIESVTVLKGANAAALYGADASNGALIITTKKGSNVVPAINFSNTTYWESISFMPKFQERFGAGTESYSRVYIPFENQSYGPEFDGSTVDLGRTLEDGSIQKTTYSYKKDAKKKSYDVGHTVQNSLSLTGGDKTSSYFLSLQDVNTKGIVPGDKNRRTSVRFNASRTMFEKLKTSFNVAYALRQTDRTTSDFYSNVLNTPGHIPLNEYRNWRNYKNADGSLNYANPNNYFNDYFYNPFMAKDINRQKDRYGNLQGNAEVSYQITDWMGALYRAGMTYQSYDYKFTQEKYDYNAFAKSTGKYIAQSNITGGLTDAMGYTNKIVQDFILTFKKNIGPVTTDLVIGSNVREEKAKFVSLSANGLVLPELYNVSNRVGEATANEFESTTRVVGYYGDLTIGYNEYLYLHASGRRDAYSVLSKQNRNTFYPGVDISFVASEAIPALKNSAILSDAKITASATKVGNVNVGAYALQNVFNAGNGFPYGSLAGYSLGDTYADPNLKPELTTSYEVGGEFGFLDNRINLELAYYTQKTVDQTVNIDIASSTGYSRATVNAGTLQNSGYEITLKTTPVSTTGGLKWDLNINFADRGTKIKELYQGLSNINLSNYYGQTGDASLGQVFAQVGSQYPIIKAISYQRDPEGRVVVDPSTGYPIKDPNLKTFGQANPRYFLGIQSSLKFKGFTFNALAEYRGGNVVYHGLASTMWFTGVAEATAAYGRERFVFPNSSYLGSDGSYVANTSIATKDGGLGAWDSNLRSVGENFVTSGNFWKLREVSLTYDIPKSIFSSVKFIKSASVGLIGRNLLMFLPKENKYTDPEYALDNSNSVGLNSTAQTPPTRTYGFNVSITF</sequence>
<dbReference type="PANTHER" id="PTHR30069">
    <property type="entry name" value="TONB-DEPENDENT OUTER MEMBRANE RECEPTOR"/>
    <property type="match status" value="1"/>
</dbReference>
<dbReference type="InterPro" id="IPR023996">
    <property type="entry name" value="TonB-dep_OMP_SusC/RagA"/>
</dbReference>
<dbReference type="InterPro" id="IPR037066">
    <property type="entry name" value="Plug_dom_sf"/>
</dbReference>
<evidence type="ECO:0000256" key="3">
    <source>
        <dbReference type="ARBA" id="ARBA00022452"/>
    </source>
</evidence>
<feature type="signal peptide" evidence="12">
    <location>
        <begin position="1"/>
        <end position="20"/>
    </location>
</feature>
<evidence type="ECO:0000256" key="2">
    <source>
        <dbReference type="ARBA" id="ARBA00022448"/>
    </source>
</evidence>
<dbReference type="InterPro" id="IPR008969">
    <property type="entry name" value="CarboxyPept-like_regulatory"/>
</dbReference>
<organism evidence="15 16">
    <name type="scientific">Ohtaekwangia koreensis</name>
    <dbReference type="NCBI Taxonomy" id="688867"/>
    <lineage>
        <taxon>Bacteria</taxon>
        <taxon>Pseudomonadati</taxon>
        <taxon>Bacteroidota</taxon>
        <taxon>Cytophagia</taxon>
        <taxon>Cytophagales</taxon>
        <taxon>Fulvivirgaceae</taxon>
        <taxon>Ohtaekwangia</taxon>
    </lineage>
</organism>
<keyword evidence="7 10" id="KW-0472">Membrane</keyword>
<comment type="similarity">
    <text evidence="10 11">Belongs to the TonB-dependent receptor family.</text>
</comment>
<dbReference type="Gene3D" id="2.170.130.10">
    <property type="entry name" value="TonB-dependent receptor, plug domain"/>
    <property type="match status" value="1"/>
</dbReference>
<reference evidence="15 16" key="1">
    <citation type="submission" date="2017-02" db="EMBL/GenBank/DDBJ databases">
        <authorList>
            <person name="Peterson S.W."/>
        </authorList>
    </citation>
    <scope>NUCLEOTIDE SEQUENCE [LARGE SCALE GENOMIC DNA]</scope>
    <source>
        <strain evidence="15 16">DSM 25262</strain>
    </source>
</reference>
<dbReference type="STRING" id="688867.SAMN05660236_5679"/>
<dbReference type="AlphaFoldDB" id="A0A1T5MLL8"/>
<dbReference type="Proteomes" id="UP000190961">
    <property type="component" value="Unassembled WGS sequence"/>
</dbReference>
<dbReference type="PROSITE" id="PS52016">
    <property type="entry name" value="TONB_DEPENDENT_REC_3"/>
    <property type="match status" value="1"/>
</dbReference>
<dbReference type="OrthoDB" id="9768177at2"/>
<comment type="subcellular location">
    <subcellularLocation>
        <location evidence="1 10">Cell outer membrane</location>
        <topology evidence="1 10">Multi-pass membrane protein</topology>
    </subcellularLocation>
</comment>
<dbReference type="Pfam" id="PF07715">
    <property type="entry name" value="Plug"/>
    <property type="match status" value="1"/>
</dbReference>
<evidence type="ECO:0000256" key="8">
    <source>
        <dbReference type="ARBA" id="ARBA00023170"/>
    </source>
</evidence>
<keyword evidence="4 10" id="KW-0812">Transmembrane</keyword>
<evidence type="ECO:0000259" key="14">
    <source>
        <dbReference type="Pfam" id="PF07715"/>
    </source>
</evidence>
<evidence type="ECO:0000256" key="9">
    <source>
        <dbReference type="ARBA" id="ARBA00023237"/>
    </source>
</evidence>
<evidence type="ECO:0000313" key="15">
    <source>
        <dbReference type="EMBL" id="SKC88749.1"/>
    </source>
</evidence>
<dbReference type="GO" id="GO:0009279">
    <property type="term" value="C:cell outer membrane"/>
    <property type="evidence" value="ECO:0007669"/>
    <property type="project" value="UniProtKB-SubCell"/>
</dbReference>
<protein>
    <submittedName>
        <fullName evidence="15">TonB-linked outer membrane protein, SusC/RagA family</fullName>
    </submittedName>
</protein>
<dbReference type="PANTHER" id="PTHR30069:SF29">
    <property type="entry name" value="HEMOGLOBIN AND HEMOGLOBIN-HAPTOGLOBIN-BINDING PROTEIN 1-RELATED"/>
    <property type="match status" value="1"/>
</dbReference>
<dbReference type="GO" id="GO:0044718">
    <property type="term" value="P:siderophore transmembrane transport"/>
    <property type="evidence" value="ECO:0007669"/>
    <property type="project" value="TreeGrafter"/>
</dbReference>
<keyword evidence="5 12" id="KW-0732">Signal</keyword>
<feature type="domain" description="TonB-dependent receptor plug" evidence="14">
    <location>
        <begin position="116"/>
        <end position="223"/>
    </location>
</feature>
<dbReference type="EMBL" id="FUZU01000005">
    <property type="protein sequence ID" value="SKC88749.1"/>
    <property type="molecule type" value="Genomic_DNA"/>
</dbReference>
<dbReference type="InterPro" id="IPR036942">
    <property type="entry name" value="Beta-barrel_TonB_sf"/>
</dbReference>
<dbReference type="Gene3D" id="2.60.40.1120">
    <property type="entry name" value="Carboxypeptidase-like, regulatory domain"/>
    <property type="match status" value="1"/>
</dbReference>
<evidence type="ECO:0000256" key="5">
    <source>
        <dbReference type="ARBA" id="ARBA00022729"/>
    </source>
</evidence>
<dbReference type="NCBIfam" id="TIGR04056">
    <property type="entry name" value="OMP_RagA_SusC"/>
    <property type="match status" value="1"/>
</dbReference>
<dbReference type="GO" id="GO:0015344">
    <property type="term" value="F:siderophore uptake transmembrane transporter activity"/>
    <property type="evidence" value="ECO:0007669"/>
    <property type="project" value="TreeGrafter"/>
</dbReference>